<dbReference type="InterPro" id="IPR036188">
    <property type="entry name" value="FAD/NAD-bd_sf"/>
</dbReference>
<proteinExistence type="predicted"/>
<feature type="domain" description="FAD-binding" evidence="6">
    <location>
        <begin position="8"/>
        <end position="360"/>
    </location>
</feature>
<dbReference type="GO" id="GO:0071949">
    <property type="term" value="F:FAD binding"/>
    <property type="evidence" value="ECO:0007669"/>
    <property type="project" value="InterPro"/>
</dbReference>
<dbReference type="PANTHER" id="PTHR13789">
    <property type="entry name" value="MONOOXYGENASE"/>
    <property type="match status" value="1"/>
</dbReference>
<dbReference type="Pfam" id="PF01494">
    <property type="entry name" value="FAD_binding_3"/>
    <property type="match status" value="1"/>
</dbReference>
<dbReference type="GO" id="GO:0004497">
    <property type="term" value="F:monooxygenase activity"/>
    <property type="evidence" value="ECO:0007669"/>
    <property type="project" value="UniProtKB-KW"/>
</dbReference>
<dbReference type="AlphaFoldDB" id="A0A011USE2"/>
<accession>A0A011USE2</accession>
<evidence type="ECO:0000313" key="10">
    <source>
        <dbReference type="Proteomes" id="UP000294958"/>
    </source>
</evidence>
<evidence type="ECO:0000256" key="2">
    <source>
        <dbReference type="ARBA" id="ARBA00022630"/>
    </source>
</evidence>
<dbReference type="Gene3D" id="3.50.50.60">
    <property type="entry name" value="FAD/NAD(P)-binding domain"/>
    <property type="match status" value="1"/>
</dbReference>
<evidence type="ECO:0000256" key="5">
    <source>
        <dbReference type="ARBA" id="ARBA00023033"/>
    </source>
</evidence>
<evidence type="ECO:0000256" key="4">
    <source>
        <dbReference type="ARBA" id="ARBA00023002"/>
    </source>
</evidence>
<reference evidence="8 10" key="2">
    <citation type="submission" date="2019-03" db="EMBL/GenBank/DDBJ databases">
        <title>Genomic Encyclopedia of Type Strains, Phase IV (KMG-IV): sequencing the most valuable type-strain genomes for metagenomic binning, comparative biology and taxonomic classification.</title>
        <authorList>
            <person name="Goeker M."/>
        </authorList>
    </citation>
    <scope>NUCLEOTIDE SEQUENCE [LARGE SCALE GENOMIC DNA]</scope>
    <source>
        <strain evidence="8 10">DSM 11603</strain>
    </source>
</reference>
<dbReference type="Proteomes" id="UP000294958">
    <property type="component" value="Unassembled WGS sequence"/>
</dbReference>
<dbReference type="eggNOG" id="COG0654">
    <property type="taxonomic scope" value="Bacteria"/>
</dbReference>
<organism evidence="7 9">
    <name type="scientific">Aquamicrobium defluvii</name>
    <dbReference type="NCBI Taxonomy" id="69279"/>
    <lineage>
        <taxon>Bacteria</taxon>
        <taxon>Pseudomonadati</taxon>
        <taxon>Pseudomonadota</taxon>
        <taxon>Alphaproteobacteria</taxon>
        <taxon>Hyphomicrobiales</taxon>
        <taxon>Phyllobacteriaceae</taxon>
        <taxon>Aquamicrobium</taxon>
    </lineage>
</organism>
<dbReference type="PATRIC" id="fig|69279.3.peg.1991"/>
<dbReference type="HOGENOM" id="CLU_009665_19_3_5"/>
<evidence type="ECO:0000256" key="1">
    <source>
        <dbReference type="ARBA" id="ARBA00001974"/>
    </source>
</evidence>
<dbReference type="EMBL" id="SNZF01000009">
    <property type="protein sequence ID" value="TDR35455.1"/>
    <property type="molecule type" value="Genomic_DNA"/>
</dbReference>
<sequence>MTTADTRPVLISGAGIAGLTLAIALARRGVASRLYEQAAQLEAFGAGLQLSPNAAHILLELDVLSRLRPQAVQPETVQLRDAGTLRMLTSIPLGQEAERRWKAPYLVAHRADLQQALLAEAATRPEIALTTGMRLSDVSADAEGNVTARFENEDGRAEVAQSSLLVGADGVWSRTRQLMDGSADSRFSGQIAWRTTIMIDSEAGQAFRAIAETGSVTTFLHGRFHLVAYPLRAGREINLVAFTPADRIADGWAADADPAILMRALALGSSQLLTLAELAAPWTAWPLNTVDPAARWSAPGMVLIGDAAHAVTPFAAQGAAMAIEDAALLAHALASTAGSRQAAISAWEEQRKARVIKVARRGALNKLAWNATGPVALARNLVFSFRSPESLAADLDWLYGWRLPRAG</sequence>
<dbReference type="Proteomes" id="UP000019849">
    <property type="component" value="Unassembled WGS sequence"/>
</dbReference>
<evidence type="ECO:0000313" key="9">
    <source>
        <dbReference type="Proteomes" id="UP000019849"/>
    </source>
</evidence>
<comment type="cofactor">
    <cofactor evidence="1">
        <name>FAD</name>
        <dbReference type="ChEBI" id="CHEBI:57692"/>
    </cofactor>
</comment>
<dbReference type="PANTHER" id="PTHR13789:SF318">
    <property type="entry name" value="GERANYLGERANYL DIPHOSPHATE REDUCTASE"/>
    <property type="match status" value="1"/>
</dbReference>
<keyword evidence="3" id="KW-0274">FAD</keyword>
<dbReference type="InterPro" id="IPR050493">
    <property type="entry name" value="FAD-dep_Monooxygenase_BioMet"/>
</dbReference>
<dbReference type="SUPFAM" id="SSF51905">
    <property type="entry name" value="FAD/NAD(P)-binding domain"/>
    <property type="match status" value="1"/>
</dbReference>
<dbReference type="EMBL" id="JENY01000011">
    <property type="protein sequence ID" value="EXL08783.1"/>
    <property type="molecule type" value="Genomic_DNA"/>
</dbReference>
<dbReference type="InterPro" id="IPR002938">
    <property type="entry name" value="FAD-bd"/>
</dbReference>
<protein>
    <submittedName>
        <fullName evidence="7">Salicylate hydroxylase</fullName>
    </submittedName>
</protein>
<gene>
    <name evidence="7" type="ORF">BG36_02955</name>
    <name evidence="8" type="ORF">DES43_10991</name>
</gene>
<evidence type="ECO:0000259" key="6">
    <source>
        <dbReference type="Pfam" id="PF01494"/>
    </source>
</evidence>
<keyword evidence="4" id="KW-0560">Oxidoreductase</keyword>
<dbReference type="RefSeq" id="WP_035026058.1">
    <property type="nucleotide sequence ID" value="NZ_KK073885.1"/>
</dbReference>
<dbReference type="SUPFAM" id="SSF54373">
    <property type="entry name" value="FAD-linked reductases, C-terminal domain"/>
    <property type="match status" value="1"/>
</dbReference>
<name>A0A011USE2_9HYPH</name>
<dbReference type="PRINTS" id="PR00420">
    <property type="entry name" value="RNGMNOXGNASE"/>
</dbReference>
<keyword evidence="10" id="KW-1185">Reference proteome</keyword>
<evidence type="ECO:0000313" key="8">
    <source>
        <dbReference type="EMBL" id="TDR35455.1"/>
    </source>
</evidence>
<dbReference type="STRING" id="69279.BG36_02955"/>
<evidence type="ECO:0000313" key="7">
    <source>
        <dbReference type="EMBL" id="EXL08783.1"/>
    </source>
</evidence>
<keyword evidence="2" id="KW-0285">Flavoprotein</keyword>
<keyword evidence="5" id="KW-0503">Monooxygenase</keyword>
<dbReference type="OrthoDB" id="4230779at2"/>
<reference evidence="7 9" key="1">
    <citation type="submission" date="2014-02" db="EMBL/GenBank/DDBJ databases">
        <title>Aquamicrobium defluvii Genome sequencing.</title>
        <authorList>
            <person name="Wang X."/>
        </authorList>
    </citation>
    <scope>NUCLEOTIDE SEQUENCE [LARGE SCALE GENOMIC DNA]</scope>
    <source>
        <strain evidence="7 9">W13Z1</strain>
    </source>
</reference>
<comment type="caution">
    <text evidence="7">The sequence shown here is derived from an EMBL/GenBank/DDBJ whole genome shotgun (WGS) entry which is preliminary data.</text>
</comment>
<evidence type="ECO:0000256" key="3">
    <source>
        <dbReference type="ARBA" id="ARBA00022827"/>
    </source>
</evidence>